<accession>A0AAV4DGS2</accession>
<protein>
    <recommendedName>
        <fullName evidence="3">Secreted protein</fullName>
    </recommendedName>
</protein>
<organism evidence="1 2">
    <name type="scientific">Plakobranchus ocellatus</name>
    <dbReference type="NCBI Taxonomy" id="259542"/>
    <lineage>
        <taxon>Eukaryota</taxon>
        <taxon>Metazoa</taxon>
        <taxon>Spiralia</taxon>
        <taxon>Lophotrochozoa</taxon>
        <taxon>Mollusca</taxon>
        <taxon>Gastropoda</taxon>
        <taxon>Heterobranchia</taxon>
        <taxon>Euthyneura</taxon>
        <taxon>Panpulmonata</taxon>
        <taxon>Sacoglossa</taxon>
        <taxon>Placobranchoidea</taxon>
        <taxon>Plakobranchidae</taxon>
        <taxon>Plakobranchus</taxon>
    </lineage>
</organism>
<keyword evidence="2" id="KW-1185">Reference proteome</keyword>
<name>A0AAV4DGS2_9GAST</name>
<reference evidence="1 2" key="1">
    <citation type="journal article" date="2021" name="Elife">
        <title>Chloroplast acquisition without the gene transfer in kleptoplastic sea slugs, Plakobranchus ocellatus.</title>
        <authorList>
            <person name="Maeda T."/>
            <person name="Takahashi S."/>
            <person name="Yoshida T."/>
            <person name="Shimamura S."/>
            <person name="Takaki Y."/>
            <person name="Nagai Y."/>
            <person name="Toyoda A."/>
            <person name="Suzuki Y."/>
            <person name="Arimoto A."/>
            <person name="Ishii H."/>
            <person name="Satoh N."/>
            <person name="Nishiyama T."/>
            <person name="Hasebe M."/>
            <person name="Maruyama T."/>
            <person name="Minagawa J."/>
            <person name="Obokata J."/>
            <person name="Shigenobu S."/>
        </authorList>
    </citation>
    <scope>NUCLEOTIDE SEQUENCE [LARGE SCALE GENOMIC DNA]</scope>
</reference>
<comment type="caution">
    <text evidence="1">The sequence shown here is derived from an EMBL/GenBank/DDBJ whole genome shotgun (WGS) entry which is preliminary data.</text>
</comment>
<evidence type="ECO:0000313" key="2">
    <source>
        <dbReference type="Proteomes" id="UP000735302"/>
    </source>
</evidence>
<dbReference type="AlphaFoldDB" id="A0AAV4DGS2"/>
<evidence type="ECO:0000313" key="1">
    <source>
        <dbReference type="EMBL" id="GFO43253.1"/>
    </source>
</evidence>
<sequence>MSSVSGANVSSVCLSLLPSKPTATAAAAAAAAASDAIGDGHDDDGDVDVDVVNVAVCAYIMLCVTCRPEPMFFVSPRLVAAAAQLA</sequence>
<dbReference type="Proteomes" id="UP000735302">
    <property type="component" value="Unassembled WGS sequence"/>
</dbReference>
<proteinExistence type="predicted"/>
<evidence type="ECO:0008006" key="3">
    <source>
        <dbReference type="Google" id="ProtNLM"/>
    </source>
</evidence>
<gene>
    <name evidence="1" type="ORF">PoB_006975800</name>
</gene>
<dbReference type="EMBL" id="BLXT01007857">
    <property type="protein sequence ID" value="GFO43253.1"/>
    <property type="molecule type" value="Genomic_DNA"/>
</dbReference>